<dbReference type="Proteomes" id="UP001597264">
    <property type="component" value="Unassembled WGS sequence"/>
</dbReference>
<dbReference type="InterPro" id="IPR006665">
    <property type="entry name" value="OmpA-like"/>
</dbReference>
<evidence type="ECO:0000256" key="5">
    <source>
        <dbReference type="SAM" id="MobiDB-lite"/>
    </source>
</evidence>
<evidence type="ECO:0000256" key="1">
    <source>
        <dbReference type="ARBA" id="ARBA00004442"/>
    </source>
</evidence>
<dbReference type="Gene3D" id="3.30.1330.60">
    <property type="entry name" value="OmpA-like domain"/>
    <property type="match status" value="1"/>
</dbReference>
<dbReference type="EMBL" id="JBHTLR010000005">
    <property type="protein sequence ID" value="MFD1215969.1"/>
    <property type="molecule type" value="Genomic_DNA"/>
</dbReference>
<evidence type="ECO:0000256" key="3">
    <source>
        <dbReference type="ARBA" id="ARBA00023237"/>
    </source>
</evidence>
<accession>A0ABW3U627</accession>
<dbReference type="SUPFAM" id="SSF103088">
    <property type="entry name" value="OmpA-like"/>
    <property type="match status" value="1"/>
</dbReference>
<keyword evidence="8" id="KW-1185">Reference proteome</keyword>
<dbReference type="Pfam" id="PF06078">
    <property type="entry name" value="DUF937"/>
    <property type="match status" value="1"/>
</dbReference>
<comment type="caution">
    <text evidence="7">The sequence shown here is derived from an EMBL/GenBank/DDBJ whole genome shotgun (WGS) entry which is preliminary data.</text>
</comment>
<gene>
    <name evidence="7" type="ORF">ACFQ2X_05100</name>
</gene>
<feature type="domain" description="OmpA-like" evidence="6">
    <location>
        <begin position="294"/>
        <end position="411"/>
    </location>
</feature>
<dbReference type="PRINTS" id="PR01021">
    <property type="entry name" value="OMPADOMAIN"/>
</dbReference>
<dbReference type="InterPro" id="IPR050330">
    <property type="entry name" value="Bact_OuterMem_StrucFunc"/>
</dbReference>
<dbReference type="PRINTS" id="PR01023">
    <property type="entry name" value="NAFLGMOTY"/>
</dbReference>
<evidence type="ECO:0000313" key="8">
    <source>
        <dbReference type="Proteomes" id="UP001597264"/>
    </source>
</evidence>
<evidence type="ECO:0000259" key="6">
    <source>
        <dbReference type="PROSITE" id="PS51123"/>
    </source>
</evidence>
<reference evidence="8" key="1">
    <citation type="journal article" date="2019" name="Int. J. Syst. Evol. Microbiol.">
        <title>The Global Catalogue of Microorganisms (GCM) 10K type strain sequencing project: providing services to taxonomists for standard genome sequencing and annotation.</title>
        <authorList>
            <consortium name="The Broad Institute Genomics Platform"/>
            <consortium name="The Broad Institute Genome Sequencing Center for Infectious Disease"/>
            <person name="Wu L."/>
            <person name="Ma J."/>
        </authorList>
    </citation>
    <scope>NUCLEOTIDE SEQUENCE [LARGE SCALE GENOMIC DNA]</scope>
    <source>
        <strain evidence="8">CCUG 54356</strain>
    </source>
</reference>
<dbReference type="PANTHER" id="PTHR30329">
    <property type="entry name" value="STATOR ELEMENT OF FLAGELLAR MOTOR COMPLEX"/>
    <property type="match status" value="1"/>
</dbReference>
<dbReference type="CDD" id="cd07185">
    <property type="entry name" value="OmpA_C-like"/>
    <property type="match status" value="1"/>
</dbReference>
<dbReference type="InterPro" id="IPR036737">
    <property type="entry name" value="OmpA-like_sf"/>
</dbReference>
<protein>
    <submittedName>
        <fullName evidence="7">OmpA family protein</fullName>
    </submittedName>
</protein>
<keyword evidence="3" id="KW-0998">Cell outer membrane</keyword>
<feature type="compositionally biased region" description="Low complexity" evidence="5">
    <location>
        <begin position="253"/>
        <end position="272"/>
    </location>
</feature>
<comment type="subcellular location">
    <subcellularLocation>
        <location evidence="1">Cell outer membrane</location>
    </subcellularLocation>
</comment>
<evidence type="ECO:0000313" key="7">
    <source>
        <dbReference type="EMBL" id="MFD1215969.1"/>
    </source>
</evidence>
<dbReference type="PROSITE" id="PS51123">
    <property type="entry name" value="OMPA_2"/>
    <property type="match status" value="1"/>
</dbReference>
<name>A0ABW3U627_9GAMM</name>
<dbReference type="Pfam" id="PF00691">
    <property type="entry name" value="OmpA"/>
    <property type="match status" value="1"/>
</dbReference>
<dbReference type="InterPro" id="IPR009282">
    <property type="entry name" value="DUF937"/>
</dbReference>
<sequence>MSENLLDMAISHLGSSGLGALGKALGLSEGQTQSAFSTGAASVLAGMLNKAGSESGLGALLNMATNATSMDLSSPSDIFSDTNKMKSLQDTGGNLLDNILGNHKDGVINVLSSSLGLDGAKGGSLLRTAAPVIMSLVGKLVKSKGLNMSGLAALLLGQKAHIQDKIPSGLLKELDAGSLDEIAERTVVETTPRDTPHAAHTPPPAKKSGFGKWLWPLLIALGVLWALNMCAKKDKMEDETGGVVMEQDEVVVEEQPAGTGTTDDTTGSLDTTPPDSATSGDFAQNFRDYLANAQRDPNQEFPLTIEFPTDGSTPNSASIPDVQALIQIMENNPGLKIAIEGHTDSDGDAVANQQLSEERARAVRAMLINAGVDETRVTAVGMGSASPVADNETEEGKQHNRRIVVKVTEFTPQ</sequence>
<dbReference type="PANTHER" id="PTHR30329:SF21">
    <property type="entry name" value="LIPOPROTEIN YIAD-RELATED"/>
    <property type="match status" value="1"/>
</dbReference>
<dbReference type="InterPro" id="IPR006664">
    <property type="entry name" value="OMP_bac"/>
</dbReference>
<proteinExistence type="predicted"/>
<organism evidence="7 8">
    <name type="scientific">Microbulbifer celer</name>
    <dbReference type="NCBI Taxonomy" id="435905"/>
    <lineage>
        <taxon>Bacteria</taxon>
        <taxon>Pseudomonadati</taxon>
        <taxon>Pseudomonadota</taxon>
        <taxon>Gammaproteobacteria</taxon>
        <taxon>Cellvibrionales</taxon>
        <taxon>Microbulbiferaceae</taxon>
        <taxon>Microbulbifer</taxon>
    </lineage>
</organism>
<evidence type="ECO:0000256" key="2">
    <source>
        <dbReference type="ARBA" id="ARBA00023136"/>
    </source>
</evidence>
<keyword evidence="2 4" id="KW-0472">Membrane</keyword>
<dbReference type="RefSeq" id="WP_230436189.1">
    <property type="nucleotide sequence ID" value="NZ_CP087715.1"/>
</dbReference>
<evidence type="ECO:0000256" key="4">
    <source>
        <dbReference type="PROSITE-ProRule" id="PRU00473"/>
    </source>
</evidence>
<feature type="region of interest" description="Disordered" evidence="5">
    <location>
        <begin position="252"/>
        <end position="279"/>
    </location>
</feature>